<dbReference type="AlphaFoldDB" id="U9TVR8"/>
<sequence>MNIPIGLNASVLYLTKNLAQSLLALYKGCYAYKIIQKREHIEKQNKQLLKKNNFSDLQED</sequence>
<name>U9TVR8_RHIID</name>
<accession>U9TVR8</accession>
<dbReference type="EMBL" id="KI285956">
    <property type="protein sequence ID" value="ESA11477.1"/>
    <property type="molecule type" value="Genomic_DNA"/>
</dbReference>
<evidence type="ECO:0000313" key="1">
    <source>
        <dbReference type="EMBL" id="ESA11477.1"/>
    </source>
</evidence>
<gene>
    <name evidence="1" type="ORF">GLOINDRAFT_3154</name>
</gene>
<reference evidence="1" key="1">
    <citation type="submission" date="2013-07" db="EMBL/GenBank/DDBJ databases">
        <title>The genome of an arbuscular mycorrhizal fungus provides insights into the evolution of the oldest plant symbiosis.</title>
        <authorList>
            <consortium name="DOE Joint Genome Institute"/>
            <person name="Tisserant E."/>
            <person name="Malbreil M."/>
            <person name="Kuo A."/>
            <person name="Kohler A."/>
            <person name="Symeonidi A."/>
            <person name="Balestrini R."/>
            <person name="Charron P."/>
            <person name="Duensing N."/>
            <person name="Frei-dit-Frey N."/>
            <person name="Gianinazzi-Pearson V."/>
            <person name="Gilbert B."/>
            <person name="Handa Y."/>
            <person name="Hijri M."/>
            <person name="Kaul R."/>
            <person name="Kawaguchi M."/>
            <person name="Krajinski F."/>
            <person name="Lammers P."/>
            <person name="Lapierre D."/>
            <person name="Masclaux F.G."/>
            <person name="Murat C."/>
            <person name="Morin E."/>
            <person name="Ndikumana S."/>
            <person name="Pagni M."/>
            <person name="Petitpierre D."/>
            <person name="Requena N."/>
            <person name="Rosikiewicz P."/>
            <person name="Riley R."/>
            <person name="Saito K."/>
            <person name="San Clemente H."/>
            <person name="Shapiro H."/>
            <person name="van Tuinen D."/>
            <person name="Becard G."/>
            <person name="Bonfante P."/>
            <person name="Paszkowski U."/>
            <person name="Shachar-Hill Y."/>
            <person name="Young J.P."/>
            <person name="Sanders I.R."/>
            <person name="Henrissat B."/>
            <person name="Rensing S.A."/>
            <person name="Grigoriev I.V."/>
            <person name="Corradi N."/>
            <person name="Roux C."/>
            <person name="Martin F."/>
        </authorList>
    </citation>
    <scope>NUCLEOTIDE SEQUENCE</scope>
    <source>
        <strain evidence="1">DAOM 197198</strain>
    </source>
</reference>
<dbReference type="HOGENOM" id="CLU_2942935_0_0_1"/>
<proteinExistence type="predicted"/>
<organism evidence="1">
    <name type="scientific">Rhizophagus irregularis (strain DAOM 181602 / DAOM 197198 / MUCL 43194)</name>
    <name type="common">Arbuscular mycorrhizal fungus</name>
    <name type="synonym">Glomus intraradices</name>
    <dbReference type="NCBI Taxonomy" id="747089"/>
    <lineage>
        <taxon>Eukaryota</taxon>
        <taxon>Fungi</taxon>
        <taxon>Fungi incertae sedis</taxon>
        <taxon>Mucoromycota</taxon>
        <taxon>Glomeromycotina</taxon>
        <taxon>Glomeromycetes</taxon>
        <taxon>Glomerales</taxon>
        <taxon>Glomeraceae</taxon>
        <taxon>Rhizophagus</taxon>
    </lineage>
</organism>
<protein>
    <submittedName>
        <fullName evidence="1">Uncharacterized protein</fullName>
    </submittedName>
</protein>